<dbReference type="Pfam" id="PF00069">
    <property type="entry name" value="Pkinase"/>
    <property type="match status" value="1"/>
</dbReference>
<dbReference type="PROSITE" id="PS50011">
    <property type="entry name" value="PROTEIN_KINASE_DOM"/>
    <property type="match status" value="1"/>
</dbReference>
<dbReference type="AlphaFoldDB" id="G0QKJ3"/>
<dbReference type="SUPFAM" id="SSF56112">
    <property type="entry name" value="Protein kinase-like (PK-like)"/>
    <property type="match status" value="1"/>
</dbReference>
<dbReference type="EC" id="2.7.11.1" evidence="1"/>
<dbReference type="EMBL" id="GL983170">
    <property type="protein sequence ID" value="EGR34257.1"/>
    <property type="molecule type" value="Genomic_DNA"/>
</dbReference>
<feature type="non-terminal residue" evidence="4">
    <location>
        <position position="118"/>
    </location>
</feature>
<dbReference type="PANTHER" id="PTHR11909">
    <property type="entry name" value="CASEIN KINASE-RELATED"/>
    <property type="match status" value="1"/>
</dbReference>
<gene>
    <name evidence="4" type="ORF">IMG5_018820</name>
</gene>
<protein>
    <recommendedName>
        <fullName evidence="2">Casein kinase I</fullName>
        <ecNumber evidence="1">2.7.11.1</ecNumber>
    </recommendedName>
</protein>
<proteinExistence type="predicted"/>
<evidence type="ECO:0000313" key="4">
    <source>
        <dbReference type="EMBL" id="EGR34257.1"/>
    </source>
</evidence>
<reference evidence="4 5" key="1">
    <citation type="submission" date="2011-07" db="EMBL/GenBank/DDBJ databases">
        <authorList>
            <person name="Coyne R."/>
            <person name="Brami D."/>
            <person name="Johnson J."/>
            <person name="Hostetler J."/>
            <person name="Hannick L."/>
            <person name="Clark T."/>
            <person name="Cassidy-Hanley D."/>
            <person name="Inman J."/>
        </authorList>
    </citation>
    <scope>NUCLEOTIDE SEQUENCE [LARGE SCALE GENOMIC DNA]</scope>
    <source>
        <strain evidence="4 5">G5</strain>
    </source>
</reference>
<dbReference type="RefSeq" id="XP_004039561.1">
    <property type="nucleotide sequence ID" value="XM_004039513.1"/>
</dbReference>
<dbReference type="STRING" id="857967.G0QKJ3"/>
<sequence length="118" mass="13705">MTAFQLIQIIKDIHDKGYLHRDIKLENIVVGVGKNRNKLYIIDFGTAKKYINSENQHIPFKQNLPFVGTYRYAPKSIHFGHEQGRKDDLQSIGYVLIYLLIGRLPWQDLNLGESYGNE</sequence>
<name>G0QKJ3_ICHMU</name>
<dbReference type="PROSITE" id="PS00108">
    <property type="entry name" value="PROTEIN_KINASE_ST"/>
    <property type="match status" value="1"/>
</dbReference>
<dbReference type="InterPro" id="IPR008271">
    <property type="entry name" value="Ser/Thr_kinase_AS"/>
</dbReference>
<evidence type="ECO:0000259" key="3">
    <source>
        <dbReference type="PROSITE" id="PS50011"/>
    </source>
</evidence>
<evidence type="ECO:0000256" key="1">
    <source>
        <dbReference type="ARBA" id="ARBA00012513"/>
    </source>
</evidence>
<dbReference type="eggNOG" id="KOG1164">
    <property type="taxonomic scope" value="Eukaryota"/>
</dbReference>
<dbReference type="InterPro" id="IPR000719">
    <property type="entry name" value="Prot_kinase_dom"/>
</dbReference>
<feature type="domain" description="Protein kinase" evidence="3">
    <location>
        <begin position="1"/>
        <end position="118"/>
    </location>
</feature>
<evidence type="ECO:0000256" key="2">
    <source>
        <dbReference type="ARBA" id="ARBA00023860"/>
    </source>
</evidence>
<dbReference type="OMA" id="RTRWHIS"/>
<evidence type="ECO:0000313" key="5">
    <source>
        <dbReference type="Proteomes" id="UP000008983"/>
    </source>
</evidence>
<dbReference type="GeneID" id="14910448"/>
<dbReference type="Gene3D" id="1.10.510.10">
    <property type="entry name" value="Transferase(Phosphotransferase) domain 1"/>
    <property type="match status" value="1"/>
</dbReference>
<dbReference type="GO" id="GO:0005524">
    <property type="term" value="F:ATP binding"/>
    <property type="evidence" value="ECO:0007669"/>
    <property type="project" value="InterPro"/>
</dbReference>
<dbReference type="InterPro" id="IPR050235">
    <property type="entry name" value="CK1_Ser-Thr_kinase"/>
</dbReference>
<organism evidence="4 5">
    <name type="scientific">Ichthyophthirius multifiliis</name>
    <name type="common">White spot disease agent</name>
    <name type="synonym">Ich</name>
    <dbReference type="NCBI Taxonomy" id="5932"/>
    <lineage>
        <taxon>Eukaryota</taxon>
        <taxon>Sar</taxon>
        <taxon>Alveolata</taxon>
        <taxon>Ciliophora</taxon>
        <taxon>Intramacronucleata</taxon>
        <taxon>Oligohymenophorea</taxon>
        <taxon>Hymenostomatida</taxon>
        <taxon>Ophryoglenina</taxon>
        <taxon>Ichthyophthirius</taxon>
    </lineage>
</organism>
<accession>G0QKJ3</accession>
<dbReference type="InParanoid" id="G0QKJ3"/>
<dbReference type="InterPro" id="IPR011009">
    <property type="entry name" value="Kinase-like_dom_sf"/>
</dbReference>
<dbReference type="Proteomes" id="UP000008983">
    <property type="component" value="Unassembled WGS sequence"/>
</dbReference>
<keyword evidence="5" id="KW-1185">Reference proteome</keyword>
<dbReference type="GO" id="GO:0004674">
    <property type="term" value="F:protein serine/threonine kinase activity"/>
    <property type="evidence" value="ECO:0007669"/>
    <property type="project" value="UniProtKB-EC"/>
</dbReference>
<dbReference type="OrthoDB" id="1932208at2759"/>